<keyword evidence="2" id="KW-0349">Heme</keyword>
<dbReference type="InterPro" id="IPR012127">
    <property type="entry name" value="Cyt_c_prime"/>
</dbReference>
<evidence type="ECO:0000256" key="2">
    <source>
        <dbReference type="ARBA" id="ARBA00022617"/>
    </source>
</evidence>
<evidence type="ECO:0000256" key="5">
    <source>
        <dbReference type="ARBA" id="ARBA00023004"/>
    </source>
</evidence>
<dbReference type="PIRSF" id="PIRSF000027">
    <property type="entry name" value="Cytc_c_prime"/>
    <property type="match status" value="1"/>
</dbReference>
<keyword evidence="6" id="KW-0732">Signal</keyword>
<dbReference type="Pfam" id="PF01322">
    <property type="entry name" value="Cytochrom_C_2"/>
    <property type="match status" value="1"/>
</dbReference>
<dbReference type="PROSITE" id="PS51009">
    <property type="entry name" value="CYTCII"/>
    <property type="match status" value="1"/>
</dbReference>
<evidence type="ECO:0000256" key="4">
    <source>
        <dbReference type="ARBA" id="ARBA00022982"/>
    </source>
</evidence>
<organism evidence="7 8">
    <name type="scientific">Zobellella iuensis</name>
    <dbReference type="NCBI Taxonomy" id="2803811"/>
    <lineage>
        <taxon>Bacteria</taxon>
        <taxon>Pseudomonadati</taxon>
        <taxon>Pseudomonadota</taxon>
        <taxon>Gammaproteobacteria</taxon>
        <taxon>Aeromonadales</taxon>
        <taxon>Aeromonadaceae</taxon>
        <taxon>Zobellella</taxon>
    </lineage>
</organism>
<accession>A0ABS1QPU7</accession>
<keyword evidence="8" id="KW-1185">Reference proteome</keyword>
<protein>
    <submittedName>
        <fullName evidence="7">Cytochrome c</fullName>
    </submittedName>
</protein>
<reference evidence="8" key="1">
    <citation type="submission" date="2021-01" db="EMBL/GenBank/DDBJ databases">
        <title>Genome public.</title>
        <authorList>
            <person name="Liu C."/>
            <person name="Sun Q."/>
        </authorList>
    </citation>
    <scope>NUCLEOTIDE SEQUENCE [LARGE SCALE GENOMIC DNA]</scope>
    <source>
        <strain evidence="8">CGMCC 1.18722</strain>
    </source>
</reference>
<gene>
    <name evidence="7" type="ORF">JKV55_02345</name>
</gene>
<keyword evidence="5" id="KW-0408">Iron</keyword>
<sequence length="153" mass="16629">MLKKTLIIAAAAGLFATTVAAQTNLFKPEDGVKYRQSIYRVMGAQTKVMGAMVKGEIDFDAEALHQRALNLGNVSGLLGETYFPETRGARGSNLLPKAWNDMDGFRAKGQNFGTALQELIEVSGQPGFDSAKARPVVAKVMQSCKSCHDEYRK</sequence>
<keyword evidence="4" id="KW-0249">Electron transport</keyword>
<proteinExistence type="predicted"/>
<feature type="signal peptide" evidence="6">
    <location>
        <begin position="1"/>
        <end position="21"/>
    </location>
</feature>
<evidence type="ECO:0000256" key="3">
    <source>
        <dbReference type="ARBA" id="ARBA00022723"/>
    </source>
</evidence>
<keyword evidence="1" id="KW-0813">Transport</keyword>
<dbReference type="InterPro" id="IPR010980">
    <property type="entry name" value="Cyt_c/b562"/>
</dbReference>
<dbReference type="RefSeq" id="WP_202082136.1">
    <property type="nucleotide sequence ID" value="NZ_JAERTZ010000004.1"/>
</dbReference>
<keyword evidence="3" id="KW-0479">Metal-binding</keyword>
<evidence type="ECO:0000313" key="8">
    <source>
        <dbReference type="Proteomes" id="UP000638570"/>
    </source>
</evidence>
<comment type="caution">
    <text evidence="7">The sequence shown here is derived from an EMBL/GenBank/DDBJ whole genome shotgun (WGS) entry which is preliminary data.</text>
</comment>
<evidence type="ECO:0000313" key="7">
    <source>
        <dbReference type="EMBL" id="MBL1376173.1"/>
    </source>
</evidence>
<evidence type="ECO:0000256" key="6">
    <source>
        <dbReference type="SAM" id="SignalP"/>
    </source>
</evidence>
<dbReference type="EMBL" id="JAERTZ010000004">
    <property type="protein sequence ID" value="MBL1376173.1"/>
    <property type="molecule type" value="Genomic_DNA"/>
</dbReference>
<dbReference type="Gene3D" id="1.20.120.10">
    <property type="entry name" value="Cytochrome c/b562"/>
    <property type="match status" value="1"/>
</dbReference>
<dbReference type="InterPro" id="IPR002321">
    <property type="entry name" value="Cyt_c_II"/>
</dbReference>
<dbReference type="Proteomes" id="UP000638570">
    <property type="component" value="Unassembled WGS sequence"/>
</dbReference>
<evidence type="ECO:0000256" key="1">
    <source>
        <dbReference type="ARBA" id="ARBA00022448"/>
    </source>
</evidence>
<feature type="chain" id="PRO_5046935969" evidence="6">
    <location>
        <begin position="22"/>
        <end position="153"/>
    </location>
</feature>
<dbReference type="SUPFAM" id="SSF47175">
    <property type="entry name" value="Cytochromes"/>
    <property type="match status" value="1"/>
</dbReference>
<name>A0ABS1QPU7_9GAMM</name>